<gene>
    <name evidence="1" type="ORF">DVH24_017619</name>
</gene>
<dbReference type="EMBL" id="RDQH01000328">
    <property type="protein sequence ID" value="RXI05577.1"/>
    <property type="molecule type" value="Genomic_DNA"/>
</dbReference>
<comment type="caution">
    <text evidence="1">The sequence shown here is derived from an EMBL/GenBank/DDBJ whole genome shotgun (WGS) entry which is preliminary data.</text>
</comment>
<protein>
    <submittedName>
        <fullName evidence="1">Uncharacterized protein</fullName>
    </submittedName>
</protein>
<sequence>MRSVISWGGDNASFIVHNFTNLHNLVKKRNLNGPEGFEWLCKFSIKKYFSSLRKKKFLKFGFYREQKSNESLESNLVAPFGVDLVCA</sequence>
<organism evidence="1 2">
    <name type="scientific">Malus domestica</name>
    <name type="common">Apple</name>
    <name type="synonym">Pyrus malus</name>
    <dbReference type="NCBI Taxonomy" id="3750"/>
    <lineage>
        <taxon>Eukaryota</taxon>
        <taxon>Viridiplantae</taxon>
        <taxon>Streptophyta</taxon>
        <taxon>Embryophyta</taxon>
        <taxon>Tracheophyta</taxon>
        <taxon>Spermatophyta</taxon>
        <taxon>Magnoliopsida</taxon>
        <taxon>eudicotyledons</taxon>
        <taxon>Gunneridae</taxon>
        <taxon>Pentapetalae</taxon>
        <taxon>rosids</taxon>
        <taxon>fabids</taxon>
        <taxon>Rosales</taxon>
        <taxon>Rosaceae</taxon>
        <taxon>Amygdaloideae</taxon>
        <taxon>Maleae</taxon>
        <taxon>Malus</taxon>
    </lineage>
</organism>
<name>A0A498KDZ6_MALDO</name>
<evidence type="ECO:0000313" key="2">
    <source>
        <dbReference type="Proteomes" id="UP000290289"/>
    </source>
</evidence>
<dbReference type="Proteomes" id="UP000290289">
    <property type="component" value="Chromosome 2"/>
</dbReference>
<dbReference type="AlphaFoldDB" id="A0A498KDZ6"/>
<proteinExistence type="predicted"/>
<reference evidence="1 2" key="1">
    <citation type="submission" date="2018-10" db="EMBL/GenBank/DDBJ databases">
        <title>A high-quality apple genome assembly.</title>
        <authorList>
            <person name="Hu J."/>
        </authorList>
    </citation>
    <scope>NUCLEOTIDE SEQUENCE [LARGE SCALE GENOMIC DNA]</scope>
    <source>
        <strain evidence="2">cv. HFTH1</strain>
        <tissue evidence="1">Young leaf</tissue>
    </source>
</reference>
<evidence type="ECO:0000313" key="1">
    <source>
        <dbReference type="EMBL" id="RXI05577.1"/>
    </source>
</evidence>
<accession>A0A498KDZ6</accession>
<keyword evidence="2" id="KW-1185">Reference proteome</keyword>